<evidence type="ECO:0000259" key="3">
    <source>
        <dbReference type="PROSITE" id="PS50127"/>
    </source>
</evidence>
<organism evidence="4 5">
    <name type="scientific">Phytophthora ramorum</name>
    <name type="common">Sudden oak death agent</name>
    <dbReference type="NCBI Taxonomy" id="164328"/>
    <lineage>
        <taxon>Eukaryota</taxon>
        <taxon>Sar</taxon>
        <taxon>Stramenopiles</taxon>
        <taxon>Oomycota</taxon>
        <taxon>Peronosporomycetes</taxon>
        <taxon>Peronosporales</taxon>
        <taxon>Peronosporaceae</taxon>
        <taxon>Phytophthora</taxon>
    </lineage>
</organism>
<feature type="domain" description="UBC core" evidence="3">
    <location>
        <begin position="7"/>
        <end position="161"/>
    </location>
</feature>
<dbReference type="InterPro" id="IPR016135">
    <property type="entry name" value="UBQ-conjugating_enzyme/RWD"/>
</dbReference>
<dbReference type="PROSITE" id="PS50127">
    <property type="entry name" value="UBC_2"/>
    <property type="match status" value="1"/>
</dbReference>
<dbReference type="VEuPathDB" id="FungiDB:KRP23_13082"/>
<evidence type="ECO:0000313" key="5">
    <source>
        <dbReference type="Proteomes" id="UP000005238"/>
    </source>
</evidence>
<sequence length="448" mass="50122">MYMRSDFAALRVRKDVNELSKAKFTCSQAKTRVDFPDGADNMLRLIFTISIADVSGPFANGDFTFFVEIPKTYPFHAPSVRCLTRVWHPNVDMATGKVMMPIIGKDWRPVLSINTVLLGLQLIFLEPGVDYVLNSVAAEQLHQNAEQFKKAVQQILCGGNFYGVDFPPHPRQIEKQRQSWGLRVKRPRDDESLNASSECDDMASPNASDAIGIEAPALMDCSGASAWKRTRIDHSSLKMATPAELQQKLLHDAQSTDGMSRLLTQEIALFQRSLYKNHSQHRRAFFFQNLQQVKRCLRDVKVEALTATFAESAAVLKQLELETGAHHISWKLLASDLKVSTDAVLRKLVAVAQATAEVIRAAQKAYKALLVQFAMTYFMPFALMMNSILARLTILFKTVLVRAIELHGGITLLYLNEVTKSNPLRAKVTAVQLRGYQIPSDILQIANA</sequence>
<keyword evidence="2" id="KW-0812">Transmembrane</keyword>
<dbReference type="InParanoid" id="H3GWZ8"/>
<dbReference type="Pfam" id="PF00179">
    <property type="entry name" value="UQ_con"/>
    <property type="match status" value="1"/>
</dbReference>
<dbReference type="HOGENOM" id="CLU_742883_0_0_1"/>
<dbReference type="VEuPathDB" id="FungiDB:KRP22_4085"/>
<evidence type="ECO:0000256" key="1">
    <source>
        <dbReference type="SAM" id="MobiDB-lite"/>
    </source>
</evidence>
<dbReference type="EMBL" id="DS566064">
    <property type="status" value="NOT_ANNOTATED_CDS"/>
    <property type="molecule type" value="Genomic_DNA"/>
</dbReference>
<accession>H3GWZ8</accession>
<reference evidence="4" key="2">
    <citation type="submission" date="2015-06" db="UniProtKB">
        <authorList>
            <consortium name="EnsemblProtists"/>
        </authorList>
    </citation>
    <scope>IDENTIFICATION</scope>
    <source>
        <strain evidence="4">Pr102</strain>
    </source>
</reference>
<dbReference type="EnsemblProtists" id="Phyra82072">
    <property type="protein sequence ID" value="Phyra82072"/>
    <property type="gene ID" value="Phyra82072"/>
</dbReference>
<dbReference type="AlphaFoldDB" id="H3GWZ8"/>
<feature type="region of interest" description="Disordered" evidence="1">
    <location>
        <begin position="175"/>
        <end position="205"/>
    </location>
</feature>
<dbReference type="InterPro" id="IPR027951">
    <property type="entry name" value="Nepro_N"/>
</dbReference>
<keyword evidence="2" id="KW-1133">Transmembrane helix</keyword>
<name>H3GWZ8_PHYRM</name>
<dbReference type="PANTHER" id="PTHR34786">
    <property type="entry name" value="OS09G0504900 PROTEIN"/>
    <property type="match status" value="1"/>
</dbReference>
<dbReference type="InterPro" id="IPR000608">
    <property type="entry name" value="UBC"/>
</dbReference>
<dbReference type="VEuPathDB" id="FungiDB:KRP23_13081"/>
<protein>
    <recommendedName>
        <fullName evidence="3">UBC core domain-containing protein</fullName>
    </recommendedName>
</protein>
<dbReference type="Pfam" id="PF14780">
    <property type="entry name" value="NEPRO_N"/>
    <property type="match status" value="1"/>
</dbReference>
<proteinExistence type="predicted"/>
<dbReference type="SUPFAM" id="SSF54495">
    <property type="entry name" value="UBC-like"/>
    <property type="match status" value="1"/>
</dbReference>
<keyword evidence="5" id="KW-1185">Reference proteome</keyword>
<dbReference type="Proteomes" id="UP000005238">
    <property type="component" value="Unassembled WGS sequence"/>
</dbReference>
<dbReference type="CDD" id="cd23794">
    <property type="entry name" value="UBCc_UBE2F_UBE2M"/>
    <property type="match status" value="1"/>
</dbReference>
<feature type="transmembrane region" description="Helical" evidence="2">
    <location>
        <begin position="369"/>
        <end position="388"/>
    </location>
</feature>
<dbReference type="SMART" id="SM00212">
    <property type="entry name" value="UBCc"/>
    <property type="match status" value="1"/>
</dbReference>
<dbReference type="Gene3D" id="3.10.110.10">
    <property type="entry name" value="Ubiquitin Conjugating Enzyme"/>
    <property type="match status" value="1"/>
</dbReference>
<dbReference type="eggNOG" id="KOG0420">
    <property type="taxonomic scope" value="Eukaryota"/>
</dbReference>
<evidence type="ECO:0000313" key="4">
    <source>
        <dbReference type="EnsemblProtists" id="Phyra82072"/>
    </source>
</evidence>
<dbReference type="STRING" id="164328.H3GWZ8"/>
<evidence type="ECO:0000256" key="2">
    <source>
        <dbReference type="SAM" id="Phobius"/>
    </source>
</evidence>
<dbReference type="PANTHER" id="PTHR34786:SF1">
    <property type="entry name" value="OS09G0504900 PROTEIN"/>
    <property type="match status" value="1"/>
</dbReference>
<reference evidence="5" key="1">
    <citation type="journal article" date="2006" name="Science">
        <title>Phytophthora genome sequences uncover evolutionary origins and mechanisms of pathogenesis.</title>
        <authorList>
            <person name="Tyler B.M."/>
            <person name="Tripathy S."/>
            <person name="Zhang X."/>
            <person name="Dehal P."/>
            <person name="Jiang R.H."/>
            <person name="Aerts A."/>
            <person name="Arredondo F.D."/>
            <person name="Baxter L."/>
            <person name="Bensasson D."/>
            <person name="Beynon J.L."/>
            <person name="Chapman J."/>
            <person name="Damasceno C.M."/>
            <person name="Dorrance A.E."/>
            <person name="Dou D."/>
            <person name="Dickerman A.W."/>
            <person name="Dubchak I.L."/>
            <person name="Garbelotto M."/>
            <person name="Gijzen M."/>
            <person name="Gordon S.G."/>
            <person name="Govers F."/>
            <person name="Grunwald N.J."/>
            <person name="Huang W."/>
            <person name="Ivors K.L."/>
            <person name="Jones R.W."/>
            <person name="Kamoun S."/>
            <person name="Krampis K."/>
            <person name="Lamour K.H."/>
            <person name="Lee M.K."/>
            <person name="McDonald W.H."/>
            <person name="Medina M."/>
            <person name="Meijer H.J."/>
            <person name="Nordberg E.K."/>
            <person name="Maclean D.J."/>
            <person name="Ospina-Giraldo M.D."/>
            <person name="Morris P.F."/>
            <person name="Phuntumart V."/>
            <person name="Putnam N.H."/>
            <person name="Rash S."/>
            <person name="Rose J.K."/>
            <person name="Sakihama Y."/>
            <person name="Salamov A.A."/>
            <person name="Savidor A."/>
            <person name="Scheuring C.F."/>
            <person name="Smith B.M."/>
            <person name="Sobral B.W."/>
            <person name="Terry A."/>
            <person name="Torto-Alalibo T.A."/>
            <person name="Win J."/>
            <person name="Xu Z."/>
            <person name="Zhang H."/>
            <person name="Grigoriev I.V."/>
            <person name="Rokhsar D.S."/>
            <person name="Boore J.L."/>
        </authorList>
    </citation>
    <scope>NUCLEOTIDE SEQUENCE [LARGE SCALE GENOMIC DNA]</scope>
    <source>
        <strain evidence="5">Pr102</strain>
    </source>
</reference>
<dbReference type="VEuPathDB" id="FungiDB:KRP22_4084"/>
<keyword evidence="2" id="KW-0472">Membrane</keyword>